<accession>R0J7V9</accession>
<keyword evidence="2" id="KW-1185">Reference proteome</keyword>
<dbReference type="EMBL" id="KB747292">
    <property type="protein sequence ID" value="EOA93250.1"/>
    <property type="molecule type" value="Genomic_DNA"/>
</dbReference>
<organism evidence="1 2">
    <name type="scientific">Anas platyrhynchos</name>
    <name type="common">Mallard</name>
    <name type="synonym">Anas boschas</name>
    <dbReference type="NCBI Taxonomy" id="8839"/>
    <lineage>
        <taxon>Eukaryota</taxon>
        <taxon>Metazoa</taxon>
        <taxon>Chordata</taxon>
        <taxon>Craniata</taxon>
        <taxon>Vertebrata</taxon>
        <taxon>Euteleostomi</taxon>
        <taxon>Archelosauria</taxon>
        <taxon>Archosauria</taxon>
        <taxon>Dinosauria</taxon>
        <taxon>Saurischia</taxon>
        <taxon>Theropoda</taxon>
        <taxon>Coelurosauria</taxon>
        <taxon>Aves</taxon>
        <taxon>Neognathae</taxon>
        <taxon>Galloanserae</taxon>
        <taxon>Anseriformes</taxon>
        <taxon>Anatidae</taxon>
        <taxon>Anatinae</taxon>
        <taxon>Anas</taxon>
    </lineage>
</organism>
<dbReference type="Proteomes" id="UP000296049">
    <property type="component" value="Unassembled WGS sequence"/>
</dbReference>
<dbReference type="AlphaFoldDB" id="R0J7V9"/>
<evidence type="ECO:0000313" key="2">
    <source>
        <dbReference type="Proteomes" id="UP000296049"/>
    </source>
</evidence>
<proteinExistence type="predicted"/>
<gene>
    <name evidence="1" type="ORF">Anapl_18458</name>
</gene>
<name>R0J7V9_ANAPL</name>
<sequence length="200" mass="22022">MTTAFAMQVLINFTFYYFLYLEKEILFQYGDVSTTESSKHPLFGAKLFSAAGCSQGLSTTKGSELQAPWCSRSQSLCWACEKVKLFPKVAVLDTLEIIPFVVVLSCEGHITLTTSETRTQESVMVQQEQRIEAFLLETKPPSSLLSLGCLQPSAVTLCIIDTIPSLGQQKGKGRLVSTHYSKKKIVQNADLILGDGNLVN</sequence>
<reference evidence="2" key="1">
    <citation type="journal article" date="2013" name="Nat. Genet.">
        <title>The duck genome and transcriptome provide insight into an avian influenza virus reservoir species.</title>
        <authorList>
            <person name="Huang Y."/>
            <person name="Li Y."/>
            <person name="Burt D.W."/>
            <person name="Chen H."/>
            <person name="Zhang Y."/>
            <person name="Qian W."/>
            <person name="Kim H."/>
            <person name="Gan S."/>
            <person name="Zhao Y."/>
            <person name="Li J."/>
            <person name="Yi K."/>
            <person name="Feng H."/>
            <person name="Zhu P."/>
            <person name="Li B."/>
            <person name="Liu Q."/>
            <person name="Fairley S."/>
            <person name="Magor K.E."/>
            <person name="Du Z."/>
            <person name="Hu X."/>
            <person name="Goodman L."/>
            <person name="Tafer H."/>
            <person name="Vignal A."/>
            <person name="Lee T."/>
            <person name="Kim K.W."/>
            <person name="Sheng Z."/>
            <person name="An Y."/>
            <person name="Searle S."/>
            <person name="Herrero J."/>
            <person name="Groenen M.A."/>
            <person name="Crooijmans R.P."/>
            <person name="Faraut T."/>
            <person name="Cai Q."/>
            <person name="Webster R.G."/>
            <person name="Aldridge J.R."/>
            <person name="Warren W.C."/>
            <person name="Bartschat S."/>
            <person name="Kehr S."/>
            <person name="Marz M."/>
            <person name="Stadler P.F."/>
            <person name="Smith J."/>
            <person name="Kraus R.H."/>
            <person name="Zhao Y."/>
            <person name="Ren L."/>
            <person name="Fei J."/>
            <person name="Morisson M."/>
            <person name="Kaiser P."/>
            <person name="Griffin D.K."/>
            <person name="Rao M."/>
            <person name="Pitel F."/>
            <person name="Wang J."/>
            <person name="Li N."/>
        </authorList>
    </citation>
    <scope>NUCLEOTIDE SEQUENCE [LARGE SCALE GENOMIC DNA]</scope>
</reference>
<evidence type="ECO:0000313" key="1">
    <source>
        <dbReference type="EMBL" id="EOA93250.1"/>
    </source>
</evidence>
<protein>
    <submittedName>
        <fullName evidence="1">Uncharacterized protein</fullName>
    </submittedName>
</protein>